<dbReference type="InterPro" id="IPR036849">
    <property type="entry name" value="Enolase-like_C_sf"/>
</dbReference>
<dbReference type="GO" id="GO:0004634">
    <property type="term" value="F:phosphopyruvate hydratase activity"/>
    <property type="evidence" value="ECO:0007669"/>
    <property type="project" value="UniProtKB-EC"/>
</dbReference>
<comment type="pathway">
    <text evidence="1">Carbohydrate degradation; glycolysis; pyruvate from D-glyceraldehyde 3-phosphate: step 4/5.</text>
</comment>
<feature type="domain" description="Enolase C-terminal TIM barrel" evidence="6">
    <location>
        <begin position="18"/>
        <end position="53"/>
    </location>
</feature>
<protein>
    <recommendedName>
        <fullName evidence="3">phosphopyruvate hydratase</fullName>
        <ecNumber evidence="3">4.2.1.11</ecNumber>
    </recommendedName>
</protein>
<dbReference type="Gene3D" id="3.20.20.120">
    <property type="entry name" value="Enolase-like C-terminal domain"/>
    <property type="match status" value="1"/>
</dbReference>
<keyword evidence="8" id="KW-1185">Reference proteome</keyword>
<proteinExistence type="inferred from homology"/>
<evidence type="ECO:0000259" key="6">
    <source>
        <dbReference type="Pfam" id="PF00113"/>
    </source>
</evidence>
<dbReference type="EC" id="4.2.1.11" evidence="3"/>
<dbReference type="GO" id="GO:0006096">
    <property type="term" value="P:glycolytic process"/>
    <property type="evidence" value="ECO:0007669"/>
    <property type="project" value="UniProtKB-KW"/>
</dbReference>
<evidence type="ECO:0000256" key="5">
    <source>
        <dbReference type="ARBA" id="ARBA00023239"/>
    </source>
</evidence>
<evidence type="ECO:0000256" key="2">
    <source>
        <dbReference type="ARBA" id="ARBA00009604"/>
    </source>
</evidence>
<dbReference type="Proteomes" id="UP001234989">
    <property type="component" value="Chromosome 8"/>
</dbReference>
<dbReference type="SUPFAM" id="SSF51604">
    <property type="entry name" value="Enolase C-terminal domain-like"/>
    <property type="match status" value="1"/>
</dbReference>
<keyword evidence="5" id="KW-0456">Lyase</keyword>
<reference evidence="7" key="1">
    <citation type="submission" date="2023-08" db="EMBL/GenBank/DDBJ databases">
        <title>A de novo genome assembly of Solanum verrucosum Schlechtendal, a Mexican diploid species geographically isolated from the other diploid A-genome species in potato relatives.</title>
        <authorList>
            <person name="Hosaka K."/>
        </authorList>
    </citation>
    <scope>NUCLEOTIDE SEQUENCE</scope>
    <source>
        <tissue evidence="7">Young leaves</tissue>
    </source>
</reference>
<accession>A0AAF0UB67</accession>
<evidence type="ECO:0000313" key="7">
    <source>
        <dbReference type="EMBL" id="WMV42773.1"/>
    </source>
</evidence>
<dbReference type="Pfam" id="PF00113">
    <property type="entry name" value="Enolase_C"/>
    <property type="match status" value="1"/>
</dbReference>
<keyword evidence="4" id="KW-0324">Glycolysis</keyword>
<dbReference type="EMBL" id="CP133619">
    <property type="protein sequence ID" value="WMV42773.1"/>
    <property type="molecule type" value="Genomic_DNA"/>
</dbReference>
<evidence type="ECO:0000256" key="4">
    <source>
        <dbReference type="ARBA" id="ARBA00023152"/>
    </source>
</evidence>
<dbReference type="InterPro" id="IPR020810">
    <property type="entry name" value="Enolase_C"/>
</dbReference>
<organism evidence="7 8">
    <name type="scientific">Solanum verrucosum</name>
    <dbReference type="NCBI Taxonomy" id="315347"/>
    <lineage>
        <taxon>Eukaryota</taxon>
        <taxon>Viridiplantae</taxon>
        <taxon>Streptophyta</taxon>
        <taxon>Embryophyta</taxon>
        <taxon>Tracheophyta</taxon>
        <taxon>Spermatophyta</taxon>
        <taxon>Magnoliopsida</taxon>
        <taxon>eudicotyledons</taxon>
        <taxon>Gunneridae</taxon>
        <taxon>Pentapetalae</taxon>
        <taxon>asterids</taxon>
        <taxon>lamiids</taxon>
        <taxon>Solanales</taxon>
        <taxon>Solanaceae</taxon>
        <taxon>Solanoideae</taxon>
        <taxon>Solaneae</taxon>
        <taxon>Solanum</taxon>
    </lineage>
</organism>
<gene>
    <name evidence="7" type="ORF">MTR67_036158</name>
</gene>
<evidence type="ECO:0000313" key="8">
    <source>
        <dbReference type="Proteomes" id="UP001234989"/>
    </source>
</evidence>
<evidence type="ECO:0000256" key="1">
    <source>
        <dbReference type="ARBA" id="ARBA00005031"/>
    </source>
</evidence>
<evidence type="ECO:0000256" key="3">
    <source>
        <dbReference type="ARBA" id="ARBA00012058"/>
    </source>
</evidence>
<dbReference type="AlphaFoldDB" id="A0AAF0UB67"/>
<name>A0AAF0UB67_SOLVR</name>
<comment type="similarity">
    <text evidence="2">Belongs to the enolase family.</text>
</comment>
<sequence>MTHEIEVLFREITVYTYGIIKVNYGQDACKVGDEGGFTPNVQDNMEELVSLARSLSFWPCSSLHYFIFERYGFLIEKLV</sequence>